<feature type="active site" description="Nucleophile" evidence="7">
    <location>
        <position position="137"/>
    </location>
</feature>
<dbReference type="Gene3D" id="2.40.440.10">
    <property type="entry name" value="L,D-transpeptidase catalytic domain-like"/>
    <property type="match status" value="1"/>
</dbReference>
<dbReference type="InterPro" id="IPR005490">
    <property type="entry name" value="LD_TPept_cat_dom"/>
</dbReference>
<keyword evidence="5 7" id="KW-0573">Peptidoglycan synthesis</keyword>
<dbReference type="GO" id="GO:0009252">
    <property type="term" value="P:peptidoglycan biosynthetic process"/>
    <property type="evidence" value="ECO:0007669"/>
    <property type="project" value="UniProtKB-UniPathway"/>
</dbReference>
<dbReference type="GO" id="GO:0008360">
    <property type="term" value="P:regulation of cell shape"/>
    <property type="evidence" value="ECO:0007669"/>
    <property type="project" value="UniProtKB-UniRule"/>
</dbReference>
<dbReference type="PANTHER" id="PTHR36699:SF1">
    <property type="entry name" value="L,D-TRANSPEPTIDASE YAFK-RELATED"/>
    <property type="match status" value="1"/>
</dbReference>
<dbReference type="GO" id="GO:0004180">
    <property type="term" value="F:carboxypeptidase activity"/>
    <property type="evidence" value="ECO:0007669"/>
    <property type="project" value="UniProtKB-ARBA"/>
</dbReference>
<dbReference type="PROSITE" id="PS52029">
    <property type="entry name" value="LD_TPASE"/>
    <property type="match status" value="1"/>
</dbReference>
<dbReference type="RefSeq" id="WP_207496919.1">
    <property type="nucleotide sequence ID" value="NZ_FOYP01000002.1"/>
</dbReference>
<dbReference type="CDD" id="cd16913">
    <property type="entry name" value="YkuD_like"/>
    <property type="match status" value="1"/>
</dbReference>
<evidence type="ECO:0000256" key="3">
    <source>
        <dbReference type="ARBA" id="ARBA00022679"/>
    </source>
</evidence>
<evidence type="ECO:0000256" key="1">
    <source>
        <dbReference type="ARBA" id="ARBA00004752"/>
    </source>
</evidence>
<comment type="pathway">
    <text evidence="1 7">Cell wall biogenesis; peptidoglycan biosynthesis.</text>
</comment>
<sequence>MISRRSVMVGAAAGLAGCTAVPQQYTGPEVTRIQVFKAERRMQLLHDRTLLREYGFELGFTPVGHKVHEGDGRTPEGAYRIDRRNPNSRYHLSLGLSYPDADDVSVARGLGLNPGGDIFIHGTPAEWVGQKDWTWGCIAISNAEMDEVYAMVQTGTLVTIYA</sequence>
<evidence type="ECO:0000256" key="5">
    <source>
        <dbReference type="ARBA" id="ARBA00022984"/>
    </source>
</evidence>
<evidence type="ECO:0000256" key="7">
    <source>
        <dbReference type="PROSITE-ProRule" id="PRU01373"/>
    </source>
</evidence>
<accession>A0A1I6HI91</accession>
<keyword evidence="6 7" id="KW-0961">Cell wall biogenesis/degradation</keyword>
<evidence type="ECO:0000313" key="10">
    <source>
        <dbReference type="Proteomes" id="UP000199478"/>
    </source>
</evidence>
<comment type="similarity">
    <text evidence="2">Belongs to the YkuD family.</text>
</comment>
<name>A0A1I6HI91_9RHOB</name>
<evidence type="ECO:0000256" key="4">
    <source>
        <dbReference type="ARBA" id="ARBA00022960"/>
    </source>
</evidence>
<dbReference type="Proteomes" id="UP000199478">
    <property type="component" value="Unassembled WGS sequence"/>
</dbReference>
<protein>
    <submittedName>
        <fullName evidence="9">L,D-transpeptidase catalytic domain</fullName>
    </submittedName>
</protein>
<evidence type="ECO:0000256" key="6">
    <source>
        <dbReference type="ARBA" id="ARBA00023316"/>
    </source>
</evidence>
<keyword evidence="10" id="KW-1185">Reference proteome</keyword>
<feature type="active site" description="Proton donor/acceptor" evidence="7">
    <location>
        <position position="121"/>
    </location>
</feature>
<proteinExistence type="inferred from homology"/>
<dbReference type="InterPro" id="IPR038063">
    <property type="entry name" value="Transpep_catalytic_dom"/>
</dbReference>
<dbReference type="SUPFAM" id="SSF141523">
    <property type="entry name" value="L,D-transpeptidase catalytic domain-like"/>
    <property type="match status" value="1"/>
</dbReference>
<reference evidence="10" key="1">
    <citation type="submission" date="2016-10" db="EMBL/GenBank/DDBJ databases">
        <authorList>
            <person name="Varghese N."/>
            <person name="Submissions S."/>
        </authorList>
    </citation>
    <scope>NUCLEOTIDE SEQUENCE [LARGE SCALE GENOMIC DNA]</scope>
    <source>
        <strain evidence="10">DSM 26879</strain>
    </source>
</reference>
<evidence type="ECO:0000313" key="9">
    <source>
        <dbReference type="EMBL" id="SFR54203.1"/>
    </source>
</evidence>
<feature type="domain" description="L,D-TPase catalytic" evidence="8">
    <location>
        <begin position="31"/>
        <end position="161"/>
    </location>
</feature>
<dbReference type="PANTHER" id="PTHR36699">
    <property type="entry name" value="LD-TRANSPEPTIDASE"/>
    <property type="match status" value="1"/>
</dbReference>
<dbReference type="GO" id="GO:0016740">
    <property type="term" value="F:transferase activity"/>
    <property type="evidence" value="ECO:0007669"/>
    <property type="project" value="UniProtKB-KW"/>
</dbReference>
<organism evidence="9 10">
    <name type="scientific">Yoonia tamlensis</name>
    <dbReference type="NCBI Taxonomy" id="390270"/>
    <lineage>
        <taxon>Bacteria</taxon>
        <taxon>Pseudomonadati</taxon>
        <taxon>Pseudomonadota</taxon>
        <taxon>Alphaproteobacteria</taxon>
        <taxon>Rhodobacterales</taxon>
        <taxon>Paracoccaceae</taxon>
        <taxon>Yoonia</taxon>
    </lineage>
</organism>
<dbReference type="STRING" id="390270.SAMN04488005_2739"/>
<dbReference type="PROSITE" id="PS51257">
    <property type="entry name" value="PROKAR_LIPOPROTEIN"/>
    <property type="match status" value="1"/>
</dbReference>
<evidence type="ECO:0000259" key="8">
    <source>
        <dbReference type="PROSITE" id="PS52029"/>
    </source>
</evidence>
<dbReference type="Pfam" id="PF03734">
    <property type="entry name" value="YkuD"/>
    <property type="match status" value="1"/>
</dbReference>
<dbReference type="GO" id="GO:0071555">
    <property type="term" value="P:cell wall organization"/>
    <property type="evidence" value="ECO:0007669"/>
    <property type="project" value="UniProtKB-UniRule"/>
</dbReference>
<keyword evidence="3" id="KW-0808">Transferase</keyword>
<gene>
    <name evidence="9" type="ORF">SAMN04488005_2739</name>
</gene>
<dbReference type="UniPathway" id="UPA00219"/>
<dbReference type="EMBL" id="FOYP01000002">
    <property type="protein sequence ID" value="SFR54203.1"/>
    <property type="molecule type" value="Genomic_DNA"/>
</dbReference>
<keyword evidence="4 7" id="KW-0133">Cell shape</keyword>
<evidence type="ECO:0000256" key="2">
    <source>
        <dbReference type="ARBA" id="ARBA00005992"/>
    </source>
</evidence>
<dbReference type="AlphaFoldDB" id="A0A1I6HI91"/>